<keyword evidence="3" id="KW-0255">Endonuclease</keyword>
<dbReference type="GO" id="GO:0004519">
    <property type="term" value="F:endonuclease activity"/>
    <property type="evidence" value="ECO:0007669"/>
    <property type="project" value="UniProtKB-KW"/>
</dbReference>
<proteinExistence type="predicted"/>
<reference evidence="3" key="1">
    <citation type="submission" date="2020-10" db="EMBL/GenBank/DDBJ databases">
        <authorList>
            <person name="Gilroy R."/>
        </authorList>
    </citation>
    <scope>NUCLEOTIDE SEQUENCE</scope>
    <source>
        <strain evidence="3">G3-3990</strain>
    </source>
</reference>
<dbReference type="Gene3D" id="3.60.10.10">
    <property type="entry name" value="Endonuclease/exonuclease/phosphatase"/>
    <property type="match status" value="1"/>
</dbReference>
<dbReference type="InterPro" id="IPR036691">
    <property type="entry name" value="Endo/exonu/phosph_ase_sf"/>
</dbReference>
<dbReference type="NCBIfam" id="TIGR04183">
    <property type="entry name" value="Por_Secre_tail"/>
    <property type="match status" value="1"/>
</dbReference>
<dbReference type="AlphaFoldDB" id="A0A9D9HVV6"/>
<dbReference type="PANTHER" id="PTHR42834">
    <property type="entry name" value="ENDONUCLEASE/EXONUCLEASE/PHOSPHATASE FAMILY PROTEIN (AFU_ORTHOLOGUE AFUA_3G09210)"/>
    <property type="match status" value="1"/>
</dbReference>
<sequence length="522" mass="58219">MKLKSLIFFLWIAVAVTAQTPVNISNPLTWTTDDLRPYVGQTVVFDVPFYVTNNYSDSYLEISPRRVFVPTNQAFPGTTEYSSIVLANSDATVKLYGVNDYHRMGEKLMGLTVKVTSSTSVTLSGTPVFQGNTREDLERGHEDIGDYNVKVCTMNLEYYLVENYGDGFGPDNATQANRQHQKLLNALAAVDADIYGLVEIEQGQAALSKMASALTSRLGHPFSYVNDGGSSSGSYTKVGYIYRSDKIETYGQLQNIDNPSPLHRKKTLAFQLKANGEKFIFSLNHFKAKSGTGTGQDADQGDGQGVFNYTRTREAEAVVRTLTSNISYFDDPDVLIMGDLNAYAKEDPVQTLVDAGYIDLHRAFHADSSYSYTYRGQAGYLDHALASRSMLEQVTGMTAYHINSDEQDDYTYDKSSDVTMFRSSDHDPIIVGLSLGEYRDPDASAFWENVEYTTHVVSPDEPFELRNAQGAYLRIYSMWGTLVYSDRVETDVYTLNYTMSSGVYVVNLYGDGEVKQLKLIVR</sequence>
<dbReference type="PANTHER" id="PTHR42834:SF1">
    <property type="entry name" value="ENDONUCLEASE_EXONUCLEASE_PHOSPHATASE FAMILY PROTEIN (AFU_ORTHOLOGUE AFUA_3G09210)"/>
    <property type="match status" value="1"/>
</dbReference>
<feature type="signal peptide" evidence="1">
    <location>
        <begin position="1"/>
        <end position="20"/>
    </location>
</feature>
<dbReference type="Pfam" id="PF03372">
    <property type="entry name" value="Exo_endo_phos"/>
    <property type="match status" value="1"/>
</dbReference>
<dbReference type="InterPro" id="IPR005135">
    <property type="entry name" value="Endo/exonuclease/phosphatase"/>
</dbReference>
<comment type="caution">
    <text evidence="3">The sequence shown here is derived from an EMBL/GenBank/DDBJ whole genome shotgun (WGS) entry which is preliminary data.</text>
</comment>
<reference evidence="3" key="2">
    <citation type="journal article" date="2021" name="PeerJ">
        <title>Extensive microbial diversity within the chicken gut microbiome revealed by metagenomics and culture.</title>
        <authorList>
            <person name="Gilroy R."/>
            <person name="Ravi A."/>
            <person name="Getino M."/>
            <person name="Pursley I."/>
            <person name="Horton D.L."/>
            <person name="Alikhan N.F."/>
            <person name="Baker D."/>
            <person name="Gharbi K."/>
            <person name="Hall N."/>
            <person name="Watson M."/>
            <person name="Adriaenssens E.M."/>
            <person name="Foster-Nyarko E."/>
            <person name="Jarju S."/>
            <person name="Secka A."/>
            <person name="Antonio M."/>
            <person name="Oren A."/>
            <person name="Chaudhuri R.R."/>
            <person name="La Ragione R."/>
            <person name="Hildebrand F."/>
            <person name="Pallen M.J."/>
        </authorList>
    </citation>
    <scope>NUCLEOTIDE SEQUENCE</scope>
    <source>
        <strain evidence="3">G3-3990</strain>
    </source>
</reference>
<dbReference type="Proteomes" id="UP000823641">
    <property type="component" value="Unassembled WGS sequence"/>
</dbReference>
<keyword evidence="3" id="KW-0378">Hydrolase</keyword>
<feature type="domain" description="Endonuclease/exonuclease/phosphatase" evidence="2">
    <location>
        <begin position="167"/>
        <end position="426"/>
    </location>
</feature>
<gene>
    <name evidence="3" type="ORF">IAA73_09730</name>
</gene>
<dbReference type="SUPFAM" id="SSF56219">
    <property type="entry name" value="DNase I-like"/>
    <property type="match status" value="1"/>
</dbReference>
<feature type="chain" id="PRO_5039381976" evidence="1">
    <location>
        <begin position="21"/>
        <end position="522"/>
    </location>
</feature>
<keyword evidence="1" id="KW-0732">Signal</keyword>
<name>A0A9D9HVV6_9BACT</name>
<dbReference type="EMBL" id="JADIMG010000092">
    <property type="protein sequence ID" value="MBO8460599.1"/>
    <property type="molecule type" value="Genomic_DNA"/>
</dbReference>
<evidence type="ECO:0000313" key="4">
    <source>
        <dbReference type="Proteomes" id="UP000823641"/>
    </source>
</evidence>
<organism evidence="3 4">
    <name type="scientific">Candidatus Gallipaludibacter merdavium</name>
    <dbReference type="NCBI Taxonomy" id="2840839"/>
    <lineage>
        <taxon>Bacteria</taxon>
        <taxon>Pseudomonadati</taxon>
        <taxon>Bacteroidota</taxon>
        <taxon>Bacteroidia</taxon>
        <taxon>Bacteroidales</taxon>
        <taxon>Candidatus Gallipaludibacter</taxon>
    </lineage>
</organism>
<accession>A0A9D9HVV6</accession>
<evidence type="ECO:0000256" key="1">
    <source>
        <dbReference type="SAM" id="SignalP"/>
    </source>
</evidence>
<dbReference type="InterPro" id="IPR026444">
    <property type="entry name" value="Secre_tail"/>
</dbReference>
<evidence type="ECO:0000259" key="2">
    <source>
        <dbReference type="Pfam" id="PF03372"/>
    </source>
</evidence>
<protein>
    <submittedName>
        <fullName evidence="3">Endonuclease/exonuclease/phosphatase family protein</fullName>
    </submittedName>
</protein>
<evidence type="ECO:0000313" key="3">
    <source>
        <dbReference type="EMBL" id="MBO8460599.1"/>
    </source>
</evidence>
<keyword evidence="3" id="KW-0540">Nuclease</keyword>